<evidence type="ECO:0000256" key="2">
    <source>
        <dbReference type="ARBA" id="ARBA00012856"/>
    </source>
</evidence>
<dbReference type="InterPro" id="IPR024072">
    <property type="entry name" value="DHFR-like_dom_sf"/>
</dbReference>
<dbReference type="PANTHER" id="PTHR48069">
    <property type="entry name" value="DIHYDROFOLATE REDUCTASE"/>
    <property type="match status" value="1"/>
</dbReference>
<dbReference type="GO" id="GO:0050661">
    <property type="term" value="F:NADP binding"/>
    <property type="evidence" value="ECO:0007669"/>
    <property type="project" value="InterPro"/>
</dbReference>
<dbReference type="Gene3D" id="3.40.430.10">
    <property type="entry name" value="Dihydrofolate Reductase, subunit A"/>
    <property type="match status" value="1"/>
</dbReference>
<dbReference type="Pfam" id="PF00186">
    <property type="entry name" value="DHFR_1"/>
    <property type="match status" value="1"/>
</dbReference>
<sequence length="164" mass="18067">MELVSVAALADNRVIGDDGGLPWPSIPADKQQYRERIADDPVILGRVTFESMLDGLPGTAQIVLSRSEQKFDVPTAHHAAGVDDAITVAERLAAETVYVIGGAVIYDLFQSHLDRMVLSRVAGTYEGDAVYPAWDDEAWTLESTSEYDRFRLEEWVRVAPTTAE</sequence>
<evidence type="ECO:0000256" key="4">
    <source>
        <dbReference type="ARBA" id="ARBA00022857"/>
    </source>
</evidence>
<keyword evidence="9" id="KW-1185">Reference proteome</keyword>
<dbReference type="PRINTS" id="PR00070">
    <property type="entry name" value="DHFR"/>
</dbReference>
<reference evidence="8 9" key="1">
    <citation type="submission" date="2018-06" db="EMBL/GenBank/DDBJ databases">
        <title>Halonotius sp. F13-13 a new haloarchaeeon isolated from a solar saltern from Isla Cristina, Huelva, Spain.</title>
        <authorList>
            <person name="Duran-Viseras A."/>
            <person name="Sanchez-Porro C."/>
            <person name="Ventosa A."/>
        </authorList>
    </citation>
    <scope>NUCLEOTIDE SEQUENCE [LARGE SCALE GENOMIC DNA]</scope>
    <source>
        <strain evidence="8 9">CECT 7525</strain>
    </source>
</reference>
<dbReference type="OrthoDB" id="337010at2157"/>
<dbReference type="GO" id="GO:0006730">
    <property type="term" value="P:one-carbon metabolic process"/>
    <property type="evidence" value="ECO:0007669"/>
    <property type="project" value="UniProtKB-KW"/>
</dbReference>
<dbReference type="GO" id="GO:0046654">
    <property type="term" value="P:tetrahydrofolate biosynthetic process"/>
    <property type="evidence" value="ECO:0007669"/>
    <property type="project" value="InterPro"/>
</dbReference>
<feature type="domain" description="DHFR" evidence="7">
    <location>
        <begin position="2"/>
        <end position="164"/>
    </location>
</feature>
<dbReference type="EC" id="1.5.1.3" evidence="2"/>
<dbReference type="RefSeq" id="WP_120085411.1">
    <property type="nucleotide sequence ID" value="NZ_QMDW01000018.1"/>
</dbReference>
<organism evidence="8 9">
    <name type="scientific">Halonotius pteroides</name>
    <dbReference type="NCBI Taxonomy" id="268735"/>
    <lineage>
        <taxon>Archaea</taxon>
        <taxon>Methanobacteriati</taxon>
        <taxon>Methanobacteriota</taxon>
        <taxon>Stenosarchaea group</taxon>
        <taxon>Halobacteria</taxon>
        <taxon>Halobacteriales</taxon>
        <taxon>Haloferacaceae</taxon>
        <taxon>Halonotius</taxon>
    </lineage>
</organism>
<evidence type="ECO:0000259" key="7">
    <source>
        <dbReference type="PROSITE" id="PS51330"/>
    </source>
</evidence>
<dbReference type="GO" id="GO:0004146">
    <property type="term" value="F:dihydrofolate reductase activity"/>
    <property type="evidence" value="ECO:0007669"/>
    <property type="project" value="UniProtKB-EC"/>
</dbReference>
<gene>
    <name evidence="8" type="ORF">DP106_11440</name>
</gene>
<dbReference type="InterPro" id="IPR001796">
    <property type="entry name" value="DHFR_dom"/>
</dbReference>
<dbReference type="GO" id="GO:0005829">
    <property type="term" value="C:cytosol"/>
    <property type="evidence" value="ECO:0007669"/>
    <property type="project" value="TreeGrafter"/>
</dbReference>
<dbReference type="InterPro" id="IPR017925">
    <property type="entry name" value="DHFR_CS"/>
</dbReference>
<accession>A0A3A6Q9B4</accession>
<dbReference type="PROSITE" id="PS51330">
    <property type="entry name" value="DHFR_2"/>
    <property type="match status" value="1"/>
</dbReference>
<name>A0A3A6Q9B4_9EURY</name>
<comment type="similarity">
    <text evidence="6">Belongs to the dihydrofolate reductase family.</text>
</comment>
<keyword evidence="3" id="KW-0554">One-carbon metabolism</keyword>
<comment type="pathway">
    <text evidence="1">Cofactor biosynthesis; tetrahydrofolate biosynthesis; 5,6,7,8-tetrahydrofolate from 7,8-dihydrofolate: step 1/1.</text>
</comment>
<keyword evidence="4" id="KW-0521">NADP</keyword>
<dbReference type="SUPFAM" id="SSF53597">
    <property type="entry name" value="Dihydrofolate reductase-like"/>
    <property type="match status" value="1"/>
</dbReference>
<dbReference type="GO" id="GO:0046452">
    <property type="term" value="P:dihydrofolate metabolic process"/>
    <property type="evidence" value="ECO:0007669"/>
    <property type="project" value="TreeGrafter"/>
</dbReference>
<dbReference type="EMBL" id="QMDW01000018">
    <property type="protein sequence ID" value="RJX48632.1"/>
    <property type="molecule type" value="Genomic_DNA"/>
</dbReference>
<dbReference type="PIRSF" id="PIRSF000194">
    <property type="entry name" value="DHFR"/>
    <property type="match status" value="1"/>
</dbReference>
<dbReference type="AlphaFoldDB" id="A0A3A6Q9B4"/>
<evidence type="ECO:0000313" key="9">
    <source>
        <dbReference type="Proteomes" id="UP000281564"/>
    </source>
</evidence>
<dbReference type="PROSITE" id="PS00075">
    <property type="entry name" value="DHFR_1"/>
    <property type="match status" value="1"/>
</dbReference>
<proteinExistence type="inferred from homology"/>
<dbReference type="InterPro" id="IPR012259">
    <property type="entry name" value="DHFR"/>
</dbReference>
<evidence type="ECO:0000313" key="8">
    <source>
        <dbReference type="EMBL" id="RJX48632.1"/>
    </source>
</evidence>
<dbReference type="GO" id="GO:0046655">
    <property type="term" value="P:folic acid metabolic process"/>
    <property type="evidence" value="ECO:0007669"/>
    <property type="project" value="TreeGrafter"/>
</dbReference>
<evidence type="ECO:0000256" key="5">
    <source>
        <dbReference type="ARBA" id="ARBA00023002"/>
    </source>
</evidence>
<protein>
    <recommendedName>
        <fullName evidence="2">dihydrofolate reductase</fullName>
        <ecNumber evidence="2">1.5.1.3</ecNumber>
    </recommendedName>
</protein>
<evidence type="ECO:0000256" key="1">
    <source>
        <dbReference type="ARBA" id="ARBA00004903"/>
    </source>
</evidence>
<evidence type="ECO:0000256" key="6">
    <source>
        <dbReference type="RuleBase" id="RU004474"/>
    </source>
</evidence>
<dbReference type="CDD" id="cd00209">
    <property type="entry name" value="DHFR"/>
    <property type="match status" value="1"/>
</dbReference>
<keyword evidence="5" id="KW-0560">Oxidoreductase</keyword>
<evidence type="ECO:0000256" key="3">
    <source>
        <dbReference type="ARBA" id="ARBA00022563"/>
    </source>
</evidence>
<dbReference type="PANTHER" id="PTHR48069:SF3">
    <property type="entry name" value="DIHYDROFOLATE REDUCTASE"/>
    <property type="match status" value="1"/>
</dbReference>
<comment type="caution">
    <text evidence="8">The sequence shown here is derived from an EMBL/GenBank/DDBJ whole genome shotgun (WGS) entry which is preliminary data.</text>
</comment>
<dbReference type="Proteomes" id="UP000281564">
    <property type="component" value="Unassembled WGS sequence"/>
</dbReference>